<dbReference type="GO" id="GO:0008270">
    <property type="term" value="F:zinc ion binding"/>
    <property type="evidence" value="ECO:0007669"/>
    <property type="project" value="InterPro"/>
</dbReference>
<protein>
    <recommendedName>
        <fullName evidence="11">Enoyl reductase (ER) domain-containing protein</fullName>
    </recommendedName>
</protein>
<gene>
    <name evidence="9" type="ORF">PV04_04240</name>
</gene>
<organism evidence="9 10">
    <name type="scientific">Phialophora macrospora</name>
    <dbReference type="NCBI Taxonomy" id="1851006"/>
    <lineage>
        <taxon>Eukaryota</taxon>
        <taxon>Fungi</taxon>
        <taxon>Dikarya</taxon>
        <taxon>Ascomycota</taxon>
        <taxon>Pezizomycotina</taxon>
        <taxon>Eurotiomycetes</taxon>
        <taxon>Chaetothyriomycetidae</taxon>
        <taxon>Chaetothyriales</taxon>
        <taxon>Herpotrichiellaceae</taxon>
        <taxon>Phialophora</taxon>
    </lineage>
</organism>
<keyword evidence="10" id="KW-1185">Reference proteome</keyword>
<dbReference type="HOGENOM" id="CLU_026673_11_0_1"/>
<evidence type="ECO:0000313" key="9">
    <source>
        <dbReference type="EMBL" id="KIW68283.1"/>
    </source>
</evidence>
<dbReference type="GO" id="GO:0034079">
    <property type="term" value="P:butanediol biosynthetic process"/>
    <property type="evidence" value="ECO:0007669"/>
    <property type="project" value="TreeGrafter"/>
</dbReference>
<sequence>MASFKALRFHDRADIRLDDVAPLSCGSDEIRIRTAFCGVCGTDLKEYTSGPIMVPGPGILRGQTGAKLPVILGHEFSGTVIEVGTSVSNIKGGDKITVMPNLSDAQFGTPRCSMCESGKPNLCTMTAYYGLDALSGGFSEQAVVKASNAFTLPDSVPLSVGALVEPLSVAWHMVRSSGFQSGQDALVLGAGPIGLGLLLTLKVVGARKVMVSEVLEKRKSQAREFGADAVIDPTSISSSAGSAADSNPIVHAAREGTPGNLGVHVSFDASGLQSTLDTALKATRPGGTIFNVAIHSKPLQINPNDLVFLEKRYTGGVGYTAEDFKAVISALEKNADFAQKAQKMITSIVPLEDAVDKAFKGLLERKEEHIKILVRGSPE</sequence>
<dbReference type="InterPro" id="IPR013149">
    <property type="entry name" value="ADH-like_C"/>
</dbReference>
<proteinExistence type="inferred from homology"/>
<keyword evidence="4 6" id="KW-0862">Zinc</keyword>
<evidence type="ECO:0000313" key="10">
    <source>
        <dbReference type="Proteomes" id="UP000054266"/>
    </source>
</evidence>
<dbReference type="PROSITE" id="PS00059">
    <property type="entry name" value="ADH_ZINC"/>
    <property type="match status" value="1"/>
</dbReference>
<dbReference type="EMBL" id="KN846958">
    <property type="protein sequence ID" value="KIW68283.1"/>
    <property type="molecule type" value="Genomic_DNA"/>
</dbReference>
<evidence type="ECO:0000259" key="7">
    <source>
        <dbReference type="Pfam" id="PF00107"/>
    </source>
</evidence>
<dbReference type="SUPFAM" id="SSF50129">
    <property type="entry name" value="GroES-like"/>
    <property type="match status" value="1"/>
</dbReference>
<dbReference type="GO" id="GO:0000721">
    <property type="term" value="F:(R,R)-butanediol dehydrogenase activity"/>
    <property type="evidence" value="ECO:0007669"/>
    <property type="project" value="TreeGrafter"/>
</dbReference>
<dbReference type="InterPro" id="IPR036291">
    <property type="entry name" value="NAD(P)-bd_dom_sf"/>
</dbReference>
<dbReference type="Pfam" id="PF00107">
    <property type="entry name" value="ADH_zinc_N"/>
    <property type="match status" value="1"/>
</dbReference>
<reference evidence="9 10" key="1">
    <citation type="submission" date="2015-01" db="EMBL/GenBank/DDBJ databases">
        <title>The Genome Sequence of Capronia semiimmersa CBS27337.</title>
        <authorList>
            <consortium name="The Broad Institute Genomics Platform"/>
            <person name="Cuomo C."/>
            <person name="de Hoog S."/>
            <person name="Gorbushina A."/>
            <person name="Stielow B."/>
            <person name="Teixiera M."/>
            <person name="Abouelleil A."/>
            <person name="Chapman S.B."/>
            <person name="Priest M."/>
            <person name="Young S.K."/>
            <person name="Wortman J."/>
            <person name="Nusbaum C."/>
            <person name="Birren B."/>
        </authorList>
    </citation>
    <scope>NUCLEOTIDE SEQUENCE [LARGE SCALE GENOMIC DNA]</scope>
    <source>
        <strain evidence="9 10">CBS 27337</strain>
    </source>
</reference>
<keyword evidence="3 6" id="KW-0479">Metal-binding</keyword>
<dbReference type="AlphaFoldDB" id="A0A0D2FJI8"/>
<dbReference type="SUPFAM" id="SSF51735">
    <property type="entry name" value="NAD(P)-binding Rossmann-fold domains"/>
    <property type="match status" value="1"/>
</dbReference>
<evidence type="ECO:0000256" key="1">
    <source>
        <dbReference type="ARBA" id="ARBA00001947"/>
    </source>
</evidence>
<dbReference type="Pfam" id="PF08240">
    <property type="entry name" value="ADH_N"/>
    <property type="match status" value="1"/>
</dbReference>
<dbReference type="PANTHER" id="PTHR43161">
    <property type="entry name" value="SORBITOL DEHYDROGENASE"/>
    <property type="match status" value="1"/>
</dbReference>
<evidence type="ECO:0000256" key="6">
    <source>
        <dbReference type="RuleBase" id="RU361277"/>
    </source>
</evidence>
<dbReference type="PANTHER" id="PTHR43161:SF23">
    <property type="entry name" value="(R,R)-BUTANEDIOL DEHYDROGENASE-RELATED"/>
    <property type="match status" value="1"/>
</dbReference>
<evidence type="ECO:0000259" key="8">
    <source>
        <dbReference type="Pfam" id="PF08240"/>
    </source>
</evidence>
<dbReference type="InterPro" id="IPR013154">
    <property type="entry name" value="ADH-like_N"/>
</dbReference>
<dbReference type="Gene3D" id="3.40.50.720">
    <property type="entry name" value="NAD(P)-binding Rossmann-like Domain"/>
    <property type="match status" value="1"/>
</dbReference>
<evidence type="ECO:0000256" key="4">
    <source>
        <dbReference type="ARBA" id="ARBA00022833"/>
    </source>
</evidence>
<feature type="domain" description="Alcohol dehydrogenase-like C-terminal" evidence="7">
    <location>
        <begin position="192"/>
        <end position="332"/>
    </location>
</feature>
<evidence type="ECO:0000256" key="5">
    <source>
        <dbReference type="ARBA" id="ARBA00023002"/>
    </source>
</evidence>
<dbReference type="GO" id="GO:0005737">
    <property type="term" value="C:cytoplasm"/>
    <property type="evidence" value="ECO:0007669"/>
    <property type="project" value="TreeGrafter"/>
</dbReference>
<dbReference type="InterPro" id="IPR011032">
    <property type="entry name" value="GroES-like_sf"/>
</dbReference>
<dbReference type="CDD" id="cd08233">
    <property type="entry name" value="butanediol_DH_like"/>
    <property type="match status" value="1"/>
</dbReference>
<dbReference type="InterPro" id="IPR002328">
    <property type="entry name" value="ADH_Zn_CS"/>
</dbReference>
<evidence type="ECO:0000256" key="3">
    <source>
        <dbReference type="ARBA" id="ARBA00022723"/>
    </source>
</evidence>
<feature type="domain" description="Alcohol dehydrogenase-like N-terminal" evidence="8">
    <location>
        <begin position="27"/>
        <end position="154"/>
    </location>
</feature>
<dbReference type="Gene3D" id="3.90.180.10">
    <property type="entry name" value="Medium-chain alcohol dehydrogenases, catalytic domain"/>
    <property type="match status" value="1"/>
</dbReference>
<dbReference type="STRING" id="5601.A0A0D2FJI8"/>
<accession>A0A0D2FJI8</accession>
<name>A0A0D2FJI8_9EURO</name>
<comment type="similarity">
    <text evidence="2 6">Belongs to the zinc-containing alcohol dehydrogenase family.</text>
</comment>
<keyword evidence="5" id="KW-0560">Oxidoreductase</keyword>
<evidence type="ECO:0000256" key="2">
    <source>
        <dbReference type="ARBA" id="ARBA00008072"/>
    </source>
</evidence>
<evidence type="ECO:0008006" key="11">
    <source>
        <dbReference type="Google" id="ProtNLM"/>
    </source>
</evidence>
<comment type="cofactor">
    <cofactor evidence="1 6">
        <name>Zn(2+)</name>
        <dbReference type="ChEBI" id="CHEBI:29105"/>
    </cofactor>
</comment>
<dbReference type="Proteomes" id="UP000054266">
    <property type="component" value="Unassembled WGS sequence"/>
</dbReference>